<protein>
    <submittedName>
        <fullName evidence="17">Cytochrome P450 71A1-like</fullName>
    </submittedName>
</protein>
<keyword evidence="15" id="KW-0732">Signal</keyword>
<dbReference type="RefSeq" id="XP_011094079.1">
    <property type="nucleotide sequence ID" value="XM_011095777.2"/>
</dbReference>
<evidence type="ECO:0000256" key="3">
    <source>
        <dbReference type="ARBA" id="ARBA00010617"/>
    </source>
</evidence>
<keyword evidence="5 14" id="KW-0812">Transmembrane</keyword>
<dbReference type="PRINTS" id="PR00463">
    <property type="entry name" value="EP450I"/>
</dbReference>
<dbReference type="Gene3D" id="1.10.630.10">
    <property type="entry name" value="Cytochrome P450"/>
    <property type="match status" value="1"/>
</dbReference>
<dbReference type="FunFam" id="1.10.630.10:FF:000011">
    <property type="entry name" value="Cytochrome P450 83B1"/>
    <property type="match status" value="1"/>
</dbReference>
<keyword evidence="6 12" id="KW-0479">Metal-binding</keyword>
<reference evidence="17" key="1">
    <citation type="submission" date="2025-08" db="UniProtKB">
        <authorList>
            <consortium name="RefSeq"/>
        </authorList>
    </citation>
    <scope>IDENTIFICATION</scope>
</reference>
<gene>
    <name evidence="17" type="primary">LOC105173875</name>
</gene>
<dbReference type="GO" id="GO:0016020">
    <property type="term" value="C:membrane"/>
    <property type="evidence" value="ECO:0007669"/>
    <property type="project" value="UniProtKB-SubCell"/>
</dbReference>
<keyword evidence="16" id="KW-1185">Reference proteome</keyword>
<evidence type="ECO:0000256" key="7">
    <source>
        <dbReference type="ARBA" id="ARBA00022989"/>
    </source>
</evidence>
<comment type="subcellular location">
    <subcellularLocation>
        <location evidence="2">Membrane</location>
        <topology evidence="2">Single-pass membrane protein</topology>
    </subcellularLocation>
</comment>
<dbReference type="PROSITE" id="PS00086">
    <property type="entry name" value="CYTOCHROME_P450"/>
    <property type="match status" value="1"/>
</dbReference>
<dbReference type="PRINTS" id="PR00385">
    <property type="entry name" value="P450"/>
</dbReference>
<dbReference type="Proteomes" id="UP000504604">
    <property type="component" value="Linkage group LG11"/>
</dbReference>
<evidence type="ECO:0000256" key="2">
    <source>
        <dbReference type="ARBA" id="ARBA00004167"/>
    </source>
</evidence>
<evidence type="ECO:0000256" key="14">
    <source>
        <dbReference type="SAM" id="Phobius"/>
    </source>
</evidence>
<dbReference type="FunCoup" id="A0A6I9U944">
    <property type="interactions" value="313"/>
</dbReference>
<dbReference type="InParanoid" id="A0A6I9U944"/>
<evidence type="ECO:0000256" key="11">
    <source>
        <dbReference type="ARBA" id="ARBA00023136"/>
    </source>
</evidence>
<dbReference type="SUPFAM" id="SSF48264">
    <property type="entry name" value="Cytochrome P450"/>
    <property type="match status" value="1"/>
</dbReference>
<feature type="chain" id="PRO_5026962872" evidence="15">
    <location>
        <begin position="20"/>
        <end position="501"/>
    </location>
</feature>
<dbReference type="GO" id="GO:0020037">
    <property type="term" value="F:heme binding"/>
    <property type="evidence" value="ECO:0007669"/>
    <property type="project" value="InterPro"/>
</dbReference>
<dbReference type="AlphaFoldDB" id="A0A6I9U944"/>
<dbReference type="GO" id="GO:0016705">
    <property type="term" value="F:oxidoreductase activity, acting on paired donors, with incorporation or reduction of molecular oxygen"/>
    <property type="evidence" value="ECO:0007669"/>
    <property type="project" value="InterPro"/>
</dbReference>
<sequence>MEYFLLFLLLLVLPILLLAIRSKRRRNLPPGPAGLPLIGIFHQVGDTPLHEYFSQLSKEYGPLLYVKLGSRPVLVANSSRTAEEILKTQDLAFCSRPPFLSMSKLSYERFDIAFAPYSAYWREMRKICMLHLLGSARVRTFRPIREDEVSRLVQKLSEQASRGETINMTERITYLTSTLICRMAFGKRYEHGSGESKEFNHIIREFQTAISAFHFTDYFPWLGWLDKVLGKIDHLERVYKKWDLFYQQLLDEHQQPDRPKSMDGDVVDILLQLRKDGSFDIPLDHIKAVLMNVYFASTDTIATTIVWAMTALIKNPSVLKKVQAELRALPMPQNKPLVEEEDIAMAQLPYFNAVIKEVLRLYSTIPLLLPREAIKDCTIDGYEIPAKTLVHVNAWAISKDPELWKDPFEFKPERFMGDERKFTLDLKGTDFGLIPFGSGRRGCPGITMALATLEIVMVNLLYLFDWRLPDGMKKEDIDNDIEPGLTMHKKNPLFLVAKKFV</sequence>
<dbReference type="CDD" id="cd11072">
    <property type="entry name" value="CYP71-like"/>
    <property type="match status" value="1"/>
</dbReference>
<dbReference type="Pfam" id="PF00067">
    <property type="entry name" value="p450"/>
    <property type="match status" value="1"/>
</dbReference>
<keyword evidence="11 14" id="KW-0472">Membrane</keyword>
<name>A0A6I9U944_SESIN</name>
<dbReference type="PANTHER" id="PTHR47955">
    <property type="entry name" value="CYTOCHROME P450 FAMILY 71 PROTEIN"/>
    <property type="match status" value="1"/>
</dbReference>
<evidence type="ECO:0000313" key="17">
    <source>
        <dbReference type="RefSeq" id="XP_011094079.1"/>
    </source>
</evidence>
<evidence type="ECO:0000256" key="1">
    <source>
        <dbReference type="ARBA" id="ARBA00001971"/>
    </source>
</evidence>
<evidence type="ECO:0000256" key="10">
    <source>
        <dbReference type="ARBA" id="ARBA00023033"/>
    </source>
</evidence>
<proteinExistence type="inferred from homology"/>
<evidence type="ECO:0000256" key="6">
    <source>
        <dbReference type="ARBA" id="ARBA00022723"/>
    </source>
</evidence>
<organism evidence="16 17">
    <name type="scientific">Sesamum indicum</name>
    <name type="common">Oriental sesame</name>
    <name type="synonym">Sesamum orientale</name>
    <dbReference type="NCBI Taxonomy" id="4182"/>
    <lineage>
        <taxon>Eukaryota</taxon>
        <taxon>Viridiplantae</taxon>
        <taxon>Streptophyta</taxon>
        <taxon>Embryophyta</taxon>
        <taxon>Tracheophyta</taxon>
        <taxon>Spermatophyta</taxon>
        <taxon>Magnoliopsida</taxon>
        <taxon>eudicotyledons</taxon>
        <taxon>Gunneridae</taxon>
        <taxon>Pentapetalae</taxon>
        <taxon>asterids</taxon>
        <taxon>lamiids</taxon>
        <taxon>Lamiales</taxon>
        <taxon>Pedaliaceae</taxon>
        <taxon>Sesamum</taxon>
    </lineage>
</organism>
<evidence type="ECO:0000256" key="9">
    <source>
        <dbReference type="ARBA" id="ARBA00023004"/>
    </source>
</evidence>
<feature type="transmembrane region" description="Helical" evidence="14">
    <location>
        <begin position="445"/>
        <end position="464"/>
    </location>
</feature>
<keyword evidence="4 12" id="KW-0349">Heme</keyword>
<dbReference type="OrthoDB" id="908977at2759"/>
<feature type="binding site" description="axial binding residue" evidence="12">
    <location>
        <position position="443"/>
    </location>
    <ligand>
        <name>heme</name>
        <dbReference type="ChEBI" id="CHEBI:30413"/>
    </ligand>
    <ligandPart>
        <name>Fe</name>
        <dbReference type="ChEBI" id="CHEBI:18248"/>
    </ligandPart>
</feature>
<dbReference type="PANTHER" id="PTHR47955:SF22">
    <property type="entry name" value="CYTOCHROME P450 83B1-LIKE"/>
    <property type="match status" value="1"/>
</dbReference>
<dbReference type="GO" id="GO:0005506">
    <property type="term" value="F:iron ion binding"/>
    <property type="evidence" value="ECO:0007669"/>
    <property type="project" value="InterPro"/>
</dbReference>
<dbReference type="Gramene" id="SIN_1003491.t">
    <property type="protein sequence ID" value="SIN_1003491.t"/>
    <property type="gene ID" value="SIN_1003491"/>
</dbReference>
<evidence type="ECO:0000256" key="5">
    <source>
        <dbReference type="ARBA" id="ARBA00022692"/>
    </source>
</evidence>
<dbReference type="InterPro" id="IPR001128">
    <property type="entry name" value="Cyt_P450"/>
</dbReference>
<keyword evidence="10 13" id="KW-0503">Monooxygenase</keyword>
<keyword evidence="8 13" id="KW-0560">Oxidoreductase</keyword>
<accession>A0A6I9U944</accession>
<comment type="cofactor">
    <cofactor evidence="1 12">
        <name>heme</name>
        <dbReference type="ChEBI" id="CHEBI:30413"/>
    </cofactor>
</comment>
<keyword evidence="7 14" id="KW-1133">Transmembrane helix</keyword>
<evidence type="ECO:0000256" key="13">
    <source>
        <dbReference type="RuleBase" id="RU000461"/>
    </source>
</evidence>
<evidence type="ECO:0000256" key="4">
    <source>
        <dbReference type="ARBA" id="ARBA00022617"/>
    </source>
</evidence>
<feature type="signal peptide" evidence="15">
    <location>
        <begin position="1"/>
        <end position="19"/>
    </location>
</feature>
<evidence type="ECO:0000256" key="8">
    <source>
        <dbReference type="ARBA" id="ARBA00023002"/>
    </source>
</evidence>
<evidence type="ECO:0000256" key="15">
    <source>
        <dbReference type="SAM" id="SignalP"/>
    </source>
</evidence>
<comment type="similarity">
    <text evidence="3 13">Belongs to the cytochrome P450 family.</text>
</comment>
<evidence type="ECO:0000256" key="12">
    <source>
        <dbReference type="PIRSR" id="PIRSR602401-1"/>
    </source>
</evidence>
<dbReference type="InterPro" id="IPR017972">
    <property type="entry name" value="Cyt_P450_CS"/>
</dbReference>
<evidence type="ECO:0000313" key="16">
    <source>
        <dbReference type="Proteomes" id="UP000504604"/>
    </source>
</evidence>
<keyword evidence="9 12" id="KW-0408">Iron</keyword>
<dbReference type="GO" id="GO:0004497">
    <property type="term" value="F:monooxygenase activity"/>
    <property type="evidence" value="ECO:0007669"/>
    <property type="project" value="UniProtKB-KW"/>
</dbReference>
<dbReference type="InterPro" id="IPR036396">
    <property type="entry name" value="Cyt_P450_sf"/>
</dbReference>
<dbReference type="GeneID" id="105173875"/>
<dbReference type="InterPro" id="IPR002401">
    <property type="entry name" value="Cyt_P450_E_grp-I"/>
</dbReference>
<dbReference type="KEGG" id="sind:105173875"/>